<evidence type="ECO:0000256" key="2">
    <source>
        <dbReference type="ARBA" id="ARBA00012248"/>
    </source>
</evidence>
<reference evidence="18" key="1">
    <citation type="submission" date="2021-12" db="EMBL/GenBank/DDBJ databases">
        <authorList>
            <person name="King R."/>
        </authorList>
    </citation>
    <scope>NUCLEOTIDE SEQUENCE</scope>
</reference>
<proteinExistence type="predicted"/>
<evidence type="ECO:0000256" key="16">
    <source>
        <dbReference type="SAM" id="Phobius"/>
    </source>
</evidence>
<dbReference type="SMART" id="SM00752">
    <property type="entry name" value="HTTM"/>
    <property type="match status" value="1"/>
</dbReference>
<dbReference type="InterPro" id="IPR007782">
    <property type="entry name" value="VKG_COase"/>
</dbReference>
<evidence type="ECO:0000256" key="14">
    <source>
        <dbReference type="ARBA" id="ARBA00048415"/>
    </source>
</evidence>
<dbReference type="EMBL" id="OU893344">
    <property type="protein sequence ID" value="CAG9784833.1"/>
    <property type="molecule type" value="Genomic_DNA"/>
</dbReference>
<evidence type="ECO:0000256" key="6">
    <source>
        <dbReference type="ARBA" id="ARBA00022989"/>
    </source>
</evidence>
<keyword evidence="19" id="KW-1185">Reference proteome</keyword>
<keyword evidence="5" id="KW-0256">Endoplasmic reticulum</keyword>
<dbReference type="InterPro" id="IPR053935">
    <property type="entry name" value="VKGC_lumenal_dom"/>
</dbReference>
<dbReference type="Proteomes" id="UP001153714">
    <property type="component" value="Chromosome 13"/>
</dbReference>
<evidence type="ECO:0000313" key="19">
    <source>
        <dbReference type="Proteomes" id="UP001153714"/>
    </source>
</evidence>
<dbReference type="GO" id="GO:0019842">
    <property type="term" value="F:vitamin binding"/>
    <property type="evidence" value="ECO:0007669"/>
    <property type="project" value="TreeGrafter"/>
</dbReference>
<evidence type="ECO:0000256" key="12">
    <source>
        <dbReference type="ARBA" id="ARBA00030249"/>
    </source>
</evidence>
<evidence type="ECO:0000256" key="7">
    <source>
        <dbReference type="ARBA" id="ARBA00022990"/>
    </source>
</evidence>
<dbReference type="OrthoDB" id="206689at2759"/>
<feature type="compositionally biased region" description="Basic and acidic residues" evidence="15">
    <location>
        <begin position="356"/>
        <end position="376"/>
    </location>
</feature>
<dbReference type="InterPro" id="IPR011051">
    <property type="entry name" value="RmlC_Cupin_sf"/>
</dbReference>
<dbReference type="Pfam" id="PF05090">
    <property type="entry name" value="HTTM"/>
    <property type="match status" value="1"/>
</dbReference>
<dbReference type="GO" id="GO:0008488">
    <property type="term" value="F:gamma-glutamyl carboxylase activity"/>
    <property type="evidence" value="ECO:0007669"/>
    <property type="project" value="UniProtKB-EC"/>
</dbReference>
<keyword evidence="10" id="KW-0456">Lyase</keyword>
<keyword evidence="7" id="KW-0007">Acetylation</keyword>
<name>A0A9N9QWM6_9NEOP</name>
<dbReference type="PANTHER" id="PTHR12639:SF6">
    <property type="entry name" value="VITAMIN K-DEPENDENT GAMMA-CARBOXYLASE"/>
    <property type="match status" value="1"/>
</dbReference>
<gene>
    <name evidence="18" type="ORF">DIATSA_LOCUS2905</name>
</gene>
<comment type="subcellular location">
    <subcellularLocation>
        <location evidence="1">Endoplasmic reticulum membrane</location>
        <topology evidence="1">Multi-pass membrane protein</topology>
    </subcellularLocation>
</comment>
<dbReference type="SUPFAM" id="SSF51182">
    <property type="entry name" value="RmlC-like cupins"/>
    <property type="match status" value="1"/>
</dbReference>
<dbReference type="InterPro" id="IPR053934">
    <property type="entry name" value="HTTM_dom"/>
</dbReference>
<dbReference type="AlphaFoldDB" id="A0A9N9QWM6"/>
<protein>
    <recommendedName>
        <fullName evidence="3">Vitamin K-dependent gamma-carboxylase</fullName>
        <ecNumber evidence="2">4.1.1.90</ecNumber>
    </recommendedName>
    <alternativeName>
        <fullName evidence="11">Gamma-glutamyl carboxylase</fullName>
    </alternativeName>
    <alternativeName>
        <fullName evidence="12">Peptidyl-glutamate 4-carboxylase</fullName>
    </alternativeName>
    <alternativeName>
        <fullName evidence="13">Vitamin K gamma glutamyl carboxylase</fullName>
    </alternativeName>
</protein>
<evidence type="ECO:0000256" key="4">
    <source>
        <dbReference type="ARBA" id="ARBA00022692"/>
    </source>
</evidence>
<dbReference type="InterPro" id="IPR011020">
    <property type="entry name" value="HTTM-like"/>
</dbReference>
<evidence type="ECO:0000256" key="8">
    <source>
        <dbReference type="ARBA" id="ARBA00023136"/>
    </source>
</evidence>
<evidence type="ECO:0000256" key="10">
    <source>
        <dbReference type="ARBA" id="ARBA00023239"/>
    </source>
</evidence>
<dbReference type="Pfam" id="PF22777">
    <property type="entry name" value="VKGC_lumenal_dom"/>
    <property type="match status" value="1"/>
</dbReference>
<evidence type="ECO:0000256" key="13">
    <source>
        <dbReference type="ARBA" id="ARBA00032107"/>
    </source>
</evidence>
<evidence type="ECO:0000256" key="11">
    <source>
        <dbReference type="ARBA" id="ARBA00030083"/>
    </source>
</evidence>
<keyword evidence="8 16" id="KW-0472">Membrane</keyword>
<evidence type="ECO:0000313" key="18">
    <source>
        <dbReference type="EMBL" id="CAG9784833.1"/>
    </source>
</evidence>
<feature type="region of interest" description="Disordered" evidence="15">
    <location>
        <begin position="354"/>
        <end position="376"/>
    </location>
</feature>
<reference evidence="18" key="2">
    <citation type="submission" date="2022-10" db="EMBL/GenBank/DDBJ databases">
        <authorList>
            <consortium name="ENA_rothamsted_submissions"/>
            <consortium name="culmorum"/>
            <person name="King R."/>
        </authorList>
    </citation>
    <scope>NUCLEOTIDE SEQUENCE</scope>
</reference>
<comment type="catalytic activity">
    <reaction evidence="14">
        <text>4-carboxy-L-glutamyl-[protein] + 2,3-epoxyphylloquinone + H2O + H(+) = phylloquinol + L-glutamyl-[protein] + CO2 + O2</text>
        <dbReference type="Rhea" id="RHEA:45140"/>
        <dbReference type="Rhea" id="RHEA-COMP:10208"/>
        <dbReference type="Rhea" id="RHEA-COMP:11094"/>
        <dbReference type="ChEBI" id="CHEBI:15377"/>
        <dbReference type="ChEBI" id="CHEBI:15378"/>
        <dbReference type="ChEBI" id="CHEBI:15379"/>
        <dbReference type="ChEBI" id="CHEBI:15759"/>
        <dbReference type="ChEBI" id="CHEBI:16526"/>
        <dbReference type="ChEBI" id="CHEBI:28433"/>
        <dbReference type="ChEBI" id="CHEBI:29973"/>
        <dbReference type="ChEBI" id="CHEBI:84990"/>
        <dbReference type="EC" id="4.1.1.90"/>
    </reaction>
    <physiologicalReaction direction="right-to-left" evidence="14">
        <dbReference type="Rhea" id="RHEA:45142"/>
    </physiologicalReaction>
</comment>
<dbReference type="GO" id="GO:0005789">
    <property type="term" value="C:endoplasmic reticulum membrane"/>
    <property type="evidence" value="ECO:0007669"/>
    <property type="project" value="UniProtKB-SubCell"/>
</dbReference>
<dbReference type="EC" id="4.1.1.90" evidence="2"/>
<feature type="transmembrane region" description="Helical" evidence="16">
    <location>
        <begin position="233"/>
        <end position="253"/>
    </location>
</feature>
<keyword evidence="9" id="KW-1015">Disulfide bond</keyword>
<sequence>MIKKKLTTVLKEIGHKFKEQFGFEIQDVTFSKVVQYLHEPKDASSLAVTRILFGLAMLFDIPDERGGAVMERRWGDITTCHFPLLPFLHPAPLPYMAVVYAAMWIGAVGVMVGYKYTTSSALFTLCFWYLLLIEKSFWNNHSYLFGLVSLLLCFTDAACYWSLDAYFDPLKKKDTVPYWNYFILKYQFFILYFMAGLKKSTAEWLTGYSVQNLSEHWVFTPFRLFLTVPQIDFLVVHWFIFAFDLTVAAWMMWGRTRHVTMIFCALFHLMNSRLFRIGMFPWVCLATMPLFYPFDWPKLTLQFVNTHIRYIKSKLCCNISPYTTQFKCKMDSYDLNAYDECSCSDELLEENISNDSMKETTRKDTEKNEDNIHKSGENNKDLVQAFLDGKECNCDQKDDETDQEQQQSKNSDSVKNFTVLMIMFHIVTQAFLPFSHFITKGYNNWTNGLYGYSWDMMVHTWEPHSIVIKIVDNEKNHEFYIDPHLFAPNERWSRHGDMIYQYAHCLRNNIVQSRKKTDGRISENISIYVDVWCSMNGRFAQRMFDPKVDMLKAKWSPFEPVSYLMPVLDEALNWRTVLDKIREEIHVWNNYSDVSFYADFPGYNQEKFIPKELHNVTLSVLEGIVAYEPEMTELFNGQSIKLETGESVKIKSGTFHKVINIGESYAYYMYTFFNSTEMAVGNVSEAPKPKLPIGAELVRRFNNMIAFVASESYSPDAGSMAYITEIAPFPIGPTDQCNEPMKLVHM</sequence>
<organism evidence="18 19">
    <name type="scientific">Diatraea saccharalis</name>
    <name type="common">sugarcane borer</name>
    <dbReference type="NCBI Taxonomy" id="40085"/>
    <lineage>
        <taxon>Eukaryota</taxon>
        <taxon>Metazoa</taxon>
        <taxon>Ecdysozoa</taxon>
        <taxon>Arthropoda</taxon>
        <taxon>Hexapoda</taxon>
        <taxon>Insecta</taxon>
        <taxon>Pterygota</taxon>
        <taxon>Neoptera</taxon>
        <taxon>Endopterygota</taxon>
        <taxon>Lepidoptera</taxon>
        <taxon>Glossata</taxon>
        <taxon>Ditrysia</taxon>
        <taxon>Pyraloidea</taxon>
        <taxon>Crambidae</taxon>
        <taxon>Crambinae</taxon>
        <taxon>Diatraea</taxon>
    </lineage>
</organism>
<accession>A0A9N9QWM6</accession>
<feature type="domain" description="HTTM-like" evidence="17">
    <location>
        <begin position="38"/>
        <end position="296"/>
    </location>
</feature>
<evidence type="ECO:0000259" key="17">
    <source>
        <dbReference type="SMART" id="SM00752"/>
    </source>
</evidence>
<feature type="transmembrane region" description="Helical" evidence="16">
    <location>
        <begin position="93"/>
        <end position="114"/>
    </location>
</feature>
<evidence type="ECO:0000256" key="9">
    <source>
        <dbReference type="ARBA" id="ARBA00023157"/>
    </source>
</evidence>
<evidence type="ECO:0000256" key="15">
    <source>
        <dbReference type="SAM" id="MobiDB-lite"/>
    </source>
</evidence>
<evidence type="ECO:0000256" key="5">
    <source>
        <dbReference type="ARBA" id="ARBA00022824"/>
    </source>
</evidence>
<feature type="transmembrane region" description="Helical" evidence="16">
    <location>
        <begin position="178"/>
        <end position="195"/>
    </location>
</feature>
<keyword evidence="4 16" id="KW-0812">Transmembrane</keyword>
<keyword evidence="6 16" id="KW-1133">Transmembrane helix</keyword>
<feature type="transmembrane region" description="Helical" evidence="16">
    <location>
        <begin position="144"/>
        <end position="166"/>
    </location>
</feature>
<evidence type="ECO:0000256" key="1">
    <source>
        <dbReference type="ARBA" id="ARBA00004477"/>
    </source>
</evidence>
<feature type="transmembrane region" description="Helical" evidence="16">
    <location>
        <begin position="121"/>
        <end position="138"/>
    </location>
</feature>
<evidence type="ECO:0000256" key="3">
    <source>
        <dbReference type="ARBA" id="ARBA00017054"/>
    </source>
</evidence>
<dbReference type="PANTHER" id="PTHR12639">
    <property type="entry name" value="VITAMIN K-DEPENDENT GAMMA-CARBOXYLASE"/>
    <property type="match status" value="1"/>
</dbReference>
<feature type="transmembrane region" description="Helical" evidence="16">
    <location>
        <begin position="274"/>
        <end position="292"/>
    </location>
</feature>